<dbReference type="HOGENOM" id="CLU_043818_0_0_1"/>
<accession>N1JA57</accession>
<keyword evidence="1" id="KW-0812">Transmembrane</keyword>
<dbReference type="AlphaFoldDB" id="N1JA57"/>
<dbReference type="EMBL" id="CAUH01002607">
    <property type="protein sequence ID" value="CCU76469.1"/>
    <property type="molecule type" value="Genomic_DNA"/>
</dbReference>
<dbReference type="Gene3D" id="1.10.287.110">
    <property type="entry name" value="DnaJ domain"/>
    <property type="match status" value="1"/>
</dbReference>
<gene>
    <name evidence="3" type="ORF">BGHDH14_bgh03057</name>
</gene>
<keyword evidence="4" id="KW-1185">Reference proteome</keyword>
<dbReference type="Pfam" id="PF00226">
    <property type="entry name" value="DnaJ"/>
    <property type="match status" value="1"/>
</dbReference>
<dbReference type="Proteomes" id="UP000015441">
    <property type="component" value="Unassembled WGS sequence"/>
</dbReference>
<dbReference type="PANTHER" id="PTHR24074">
    <property type="entry name" value="CO-CHAPERONE PROTEIN DJLA"/>
    <property type="match status" value="1"/>
</dbReference>
<dbReference type="PROSITE" id="PS50076">
    <property type="entry name" value="DNAJ_2"/>
    <property type="match status" value="1"/>
</dbReference>
<evidence type="ECO:0000256" key="1">
    <source>
        <dbReference type="SAM" id="Phobius"/>
    </source>
</evidence>
<reference evidence="3 4" key="1">
    <citation type="journal article" date="2010" name="Science">
        <title>Genome expansion and gene loss in powdery mildew fungi reveal tradeoffs in extreme parasitism.</title>
        <authorList>
            <person name="Spanu P.D."/>
            <person name="Abbott J.C."/>
            <person name="Amselem J."/>
            <person name="Burgis T.A."/>
            <person name="Soanes D.M."/>
            <person name="Stueber K."/>
            <person name="Ver Loren van Themaat E."/>
            <person name="Brown J.K.M."/>
            <person name="Butcher S.A."/>
            <person name="Gurr S.J."/>
            <person name="Lebrun M.-H."/>
            <person name="Ridout C.J."/>
            <person name="Schulze-Lefert P."/>
            <person name="Talbot N.J."/>
            <person name="Ahmadinejad N."/>
            <person name="Ametz C."/>
            <person name="Barton G.R."/>
            <person name="Benjdia M."/>
            <person name="Bidzinski P."/>
            <person name="Bindschedler L.V."/>
            <person name="Both M."/>
            <person name="Brewer M.T."/>
            <person name="Cadle-Davidson L."/>
            <person name="Cadle-Davidson M.M."/>
            <person name="Collemare J."/>
            <person name="Cramer R."/>
            <person name="Frenkel O."/>
            <person name="Godfrey D."/>
            <person name="Harriman J."/>
            <person name="Hoede C."/>
            <person name="King B.C."/>
            <person name="Klages S."/>
            <person name="Kleemann J."/>
            <person name="Knoll D."/>
            <person name="Koti P.S."/>
            <person name="Kreplak J."/>
            <person name="Lopez-Ruiz F.J."/>
            <person name="Lu X."/>
            <person name="Maekawa T."/>
            <person name="Mahanil S."/>
            <person name="Micali C."/>
            <person name="Milgroom M.G."/>
            <person name="Montana G."/>
            <person name="Noir S."/>
            <person name="O'Connell R.J."/>
            <person name="Oberhaensli S."/>
            <person name="Parlange F."/>
            <person name="Pedersen C."/>
            <person name="Quesneville H."/>
            <person name="Reinhardt R."/>
            <person name="Rott M."/>
            <person name="Sacristan S."/>
            <person name="Schmidt S.M."/>
            <person name="Schoen M."/>
            <person name="Skamnioti P."/>
            <person name="Sommer H."/>
            <person name="Stephens A."/>
            <person name="Takahara H."/>
            <person name="Thordal-Christensen H."/>
            <person name="Vigouroux M."/>
            <person name="Wessling R."/>
            <person name="Wicker T."/>
            <person name="Panstruga R."/>
        </authorList>
    </citation>
    <scope>NUCLEOTIDE SEQUENCE [LARGE SCALE GENOMIC DNA]</scope>
    <source>
        <strain evidence="3">DH14</strain>
    </source>
</reference>
<dbReference type="SUPFAM" id="SSF46565">
    <property type="entry name" value="Chaperone J-domain"/>
    <property type="match status" value="1"/>
</dbReference>
<feature type="transmembrane region" description="Helical" evidence="1">
    <location>
        <begin position="192"/>
        <end position="213"/>
    </location>
</feature>
<dbReference type="InterPro" id="IPR001623">
    <property type="entry name" value="DnaJ_domain"/>
</dbReference>
<dbReference type="PRINTS" id="PR00625">
    <property type="entry name" value="JDOMAIN"/>
</dbReference>
<proteinExistence type="predicted"/>
<dbReference type="InterPro" id="IPR050817">
    <property type="entry name" value="DjlA_DnaK_co-chaperone"/>
</dbReference>
<evidence type="ECO:0000259" key="2">
    <source>
        <dbReference type="PROSITE" id="PS50076"/>
    </source>
</evidence>
<dbReference type="CDD" id="cd06257">
    <property type="entry name" value="DnaJ"/>
    <property type="match status" value="1"/>
</dbReference>
<sequence length="372" mass="42854">MLKHLISLAAWSYLPNFITGLVQSTYYQLTIRVGEAKPAPHSLQYRIHRRRIHTLVLSAYFIFSIYEADWEIQRQPTFNALLGVGPTPSNQEIKSRFRRLVTLHHPDKVGAHTPGAEAYFVQLRLANDVLLHPVKRFAYERFGADILACTRCSSRRDFIIEGLESIIPHYVGTIVIMYLMGFLGYIKSGMHWRWLVLASTATFEIYTITRPYYPPFLSNFLNPILMTLTLHPPYLPFQLIQLAHKISLTIYIALSQFGLIFQSTQTTDFETKISRNLNSAQEKVRAIDIETNRLLNLEISPFIDKDTHLVLHSKMKEWLIQNTIKMDPAVQEAMKNCNRSCKDKVALDVQTTPKNHSSLYSEEQVQQSDPLS</sequence>
<feature type="domain" description="J" evidence="2">
    <location>
        <begin position="77"/>
        <end position="143"/>
    </location>
</feature>
<organism evidence="3 4">
    <name type="scientific">Blumeria graminis f. sp. hordei (strain DH14)</name>
    <name type="common">Barley powdery mildew</name>
    <name type="synonym">Oidium monilioides f. sp. hordei</name>
    <dbReference type="NCBI Taxonomy" id="546991"/>
    <lineage>
        <taxon>Eukaryota</taxon>
        <taxon>Fungi</taxon>
        <taxon>Dikarya</taxon>
        <taxon>Ascomycota</taxon>
        <taxon>Pezizomycotina</taxon>
        <taxon>Leotiomycetes</taxon>
        <taxon>Erysiphales</taxon>
        <taxon>Erysiphaceae</taxon>
        <taxon>Blumeria</taxon>
        <taxon>Blumeria hordei</taxon>
    </lineage>
</organism>
<dbReference type="eggNOG" id="ENOG502S3QV">
    <property type="taxonomic scope" value="Eukaryota"/>
</dbReference>
<name>N1JA57_BLUG1</name>
<dbReference type="SMART" id="SM00271">
    <property type="entry name" value="DnaJ"/>
    <property type="match status" value="1"/>
</dbReference>
<dbReference type="OrthoDB" id="436519at2759"/>
<dbReference type="InParanoid" id="N1JA57"/>
<feature type="transmembrane region" description="Helical" evidence="1">
    <location>
        <begin position="166"/>
        <end position="185"/>
    </location>
</feature>
<protein>
    <submittedName>
        <fullName evidence="3">Membrane associated DnaJ chaperone</fullName>
    </submittedName>
</protein>
<dbReference type="InterPro" id="IPR036869">
    <property type="entry name" value="J_dom_sf"/>
</dbReference>
<evidence type="ECO:0000313" key="4">
    <source>
        <dbReference type="Proteomes" id="UP000015441"/>
    </source>
</evidence>
<evidence type="ECO:0000313" key="3">
    <source>
        <dbReference type="EMBL" id="CCU76469.1"/>
    </source>
</evidence>
<dbReference type="STRING" id="546991.N1JA57"/>
<comment type="caution">
    <text evidence="3">The sequence shown here is derived from an EMBL/GenBank/DDBJ whole genome shotgun (WGS) entry which is preliminary data.</text>
</comment>
<keyword evidence="1" id="KW-0472">Membrane</keyword>
<keyword evidence="1" id="KW-1133">Transmembrane helix</keyword>